<accession>A0A212K923</accession>
<organism evidence="1">
    <name type="scientific">uncultured Alphaproteobacteria bacterium</name>
    <dbReference type="NCBI Taxonomy" id="91750"/>
    <lineage>
        <taxon>Bacteria</taxon>
        <taxon>Pseudomonadati</taxon>
        <taxon>Pseudomonadota</taxon>
        <taxon>Alphaproteobacteria</taxon>
        <taxon>environmental samples</taxon>
    </lineage>
</organism>
<name>A0A212K923_9PROT</name>
<sequence>MTHTIQVCIRCNFTKTAEEKDGKRGGAELYERLTKKIAAWPLRDRFAVEQTRCMGACGNACVVAFQAPGKVSWIFGNLNPRFAIPGILEFAEKYYADEKGMVAYADRPADLAAGLIARLHPPGTKPSKAQAIAAGLEPGGDCGS</sequence>
<dbReference type="CDD" id="cd02980">
    <property type="entry name" value="TRX_Fd_family"/>
    <property type="match status" value="1"/>
</dbReference>
<dbReference type="InterPro" id="IPR036249">
    <property type="entry name" value="Thioredoxin-like_sf"/>
</dbReference>
<dbReference type="Gene3D" id="3.40.30.10">
    <property type="entry name" value="Glutaredoxin"/>
    <property type="match status" value="1"/>
</dbReference>
<dbReference type="Pfam" id="PF07845">
    <property type="entry name" value="DUF1636"/>
    <property type="match status" value="1"/>
</dbReference>
<dbReference type="EMBL" id="FLUO01000001">
    <property type="protein sequence ID" value="SBW08214.1"/>
    <property type="molecule type" value="Genomic_DNA"/>
</dbReference>
<gene>
    <name evidence="1" type="ORF">KL86APRO_12356</name>
</gene>
<evidence type="ECO:0008006" key="2">
    <source>
        <dbReference type="Google" id="ProtNLM"/>
    </source>
</evidence>
<dbReference type="SUPFAM" id="SSF52833">
    <property type="entry name" value="Thioredoxin-like"/>
    <property type="match status" value="1"/>
</dbReference>
<reference evidence="1" key="1">
    <citation type="submission" date="2016-04" db="EMBL/GenBank/DDBJ databases">
        <authorList>
            <person name="Evans L.H."/>
            <person name="Alamgir A."/>
            <person name="Owens N."/>
            <person name="Weber N.D."/>
            <person name="Virtaneva K."/>
            <person name="Barbian K."/>
            <person name="Babar A."/>
            <person name="Rosenke K."/>
        </authorList>
    </citation>
    <scope>NUCLEOTIDE SEQUENCE</scope>
    <source>
        <strain evidence="1">86</strain>
    </source>
</reference>
<dbReference type="InterPro" id="IPR012863">
    <property type="entry name" value="DUF1636"/>
</dbReference>
<proteinExistence type="predicted"/>
<evidence type="ECO:0000313" key="1">
    <source>
        <dbReference type="EMBL" id="SBW08214.1"/>
    </source>
</evidence>
<dbReference type="AlphaFoldDB" id="A0A212K923"/>
<protein>
    <recommendedName>
        <fullName evidence="2">Metal-binding protein</fullName>
    </recommendedName>
</protein>